<dbReference type="Gene3D" id="3.30.1490.130">
    <property type="entry name" value="D-aminoacylase. Domain 3"/>
    <property type="match status" value="1"/>
</dbReference>
<dbReference type="InterPro" id="IPR050378">
    <property type="entry name" value="Metallo-dep_Hydrolases_sf"/>
</dbReference>
<dbReference type="InterPro" id="IPR032466">
    <property type="entry name" value="Metal_Hydrolase"/>
</dbReference>
<dbReference type="InterPro" id="IPR011059">
    <property type="entry name" value="Metal-dep_hydrolase_composite"/>
</dbReference>
<accession>A0A4S1WYY4</accession>
<keyword evidence="3" id="KW-1185">Reference proteome</keyword>
<dbReference type="OrthoDB" id="9766983at2"/>
<protein>
    <submittedName>
        <fullName evidence="2">D-aminoacylase</fullName>
    </submittedName>
</protein>
<dbReference type="Pfam" id="PF07969">
    <property type="entry name" value="Amidohydro_3"/>
    <property type="match status" value="1"/>
</dbReference>
<organism evidence="2 3">
    <name type="scientific">Sphingomonas gei</name>
    <dbReference type="NCBI Taxonomy" id="1395960"/>
    <lineage>
        <taxon>Bacteria</taxon>
        <taxon>Pseudomonadati</taxon>
        <taxon>Pseudomonadota</taxon>
        <taxon>Alphaproteobacteria</taxon>
        <taxon>Sphingomonadales</taxon>
        <taxon>Sphingomonadaceae</taxon>
        <taxon>Sphingomonas</taxon>
    </lineage>
</organism>
<dbReference type="Gene3D" id="3.20.20.140">
    <property type="entry name" value="Metal-dependent hydrolases"/>
    <property type="match status" value="1"/>
</dbReference>
<dbReference type="PANTHER" id="PTHR11647:SF1">
    <property type="entry name" value="COLLAPSIN RESPONSE MEDIATOR PROTEIN"/>
    <property type="match status" value="1"/>
</dbReference>
<dbReference type="InterPro" id="IPR023100">
    <property type="entry name" value="D-aminoacylase_insert_dom_sf"/>
</dbReference>
<evidence type="ECO:0000313" key="2">
    <source>
        <dbReference type="EMBL" id="TGX48758.1"/>
    </source>
</evidence>
<comment type="caution">
    <text evidence="2">The sequence shown here is derived from an EMBL/GenBank/DDBJ whole genome shotgun (WGS) entry which is preliminary data.</text>
</comment>
<dbReference type="SUPFAM" id="SSF51556">
    <property type="entry name" value="Metallo-dependent hydrolases"/>
    <property type="match status" value="1"/>
</dbReference>
<sequence length="516" mass="54359">MTCLVGAGNGRSQPKRDVDLLIAHGTVYAGDGNRPTVTDIGIVGDRIVFVGDSAKAGIQARKTLDAKGLMVMPGLIDAHTHADEELASPDSAKRLVARQVMQGVTTSIVGVDGDGTPDIKAAFDRMEQAGIGQNVAAYVGFGAIRERVLRNDARAPTPAELQAMQALAAKGMCEGAIGLSAGLFYAPQSFASTEEVIAVAREAGKRGGLYDTHQRDEGDSSVGVMPSLEEALRISRESGAPLHLAHIKVSGGPHPMGDLVDRIEAARAKGQKVTADQYPWTAANTALDAAIMPRWAQDGGRAAMLERFEDPAALAKIRADSGLTPVLARAIMISGAPHQPAIVGKRLSELAANWGVEPIDAAIRVLKGDDAEIVVFVMNEADIVRAMTRPWVMSSSDGADGGHPRGYASYPRLWQNYVVAQRVLTPVQFVHRSTGFEADTFGLTARGYIRLGYFADIAVIDPAAYRASATYTEPQLLSAGVIDVIVNGGVEVEGGKPTGLLSGRALRKTPPAGTCP</sequence>
<dbReference type="SUPFAM" id="SSF51338">
    <property type="entry name" value="Composite domain of metallo-dependent hydrolases"/>
    <property type="match status" value="1"/>
</dbReference>
<dbReference type="PANTHER" id="PTHR11647">
    <property type="entry name" value="HYDRANTOINASE/DIHYDROPYRIMIDINASE FAMILY MEMBER"/>
    <property type="match status" value="1"/>
</dbReference>
<dbReference type="AlphaFoldDB" id="A0A4S1WYY4"/>
<dbReference type="Proteomes" id="UP000306147">
    <property type="component" value="Unassembled WGS sequence"/>
</dbReference>
<evidence type="ECO:0000259" key="1">
    <source>
        <dbReference type="Pfam" id="PF07969"/>
    </source>
</evidence>
<name>A0A4S1WYY4_9SPHN</name>
<dbReference type="InterPro" id="IPR013108">
    <property type="entry name" value="Amidohydro_3"/>
</dbReference>
<evidence type="ECO:0000313" key="3">
    <source>
        <dbReference type="Proteomes" id="UP000306147"/>
    </source>
</evidence>
<dbReference type="Gene3D" id="2.30.40.10">
    <property type="entry name" value="Urease, subunit C, domain 1"/>
    <property type="match status" value="1"/>
</dbReference>
<reference evidence="2 3" key="1">
    <citation type="submission" date="2019-04" db="EMBL/GenBank/DDBJ databases">
        <title>Sphingomonas psychrotolerans sp. nov., isolated from soil in the Tianshan Mountains, Xinjiang, China.</title>
        <authorList>
            <person name="Luo Y."/>
            <person name="Sheng H."/>
        </authorList>
    </citation>
    <scope>NUCLEOTIDE SEQUENCE [LARGE SCALE GENOMIC DNA]</scope>
    <source>
        <strain evidence="2 3">ZFGT-11</strain>
    </source>
</reference>
<proteinExistence type="predicted"/>
<dbReference type="GO" id="GO:0016811">
    <property type="term" value="F:hydrolase activity, acting on carbon-nitrogen (but not peptide) bonds, in linear amides"/>
    <property type="evidence" value="ECO:0007669"/>
    <property type="project" value="InterPro"/>
</dbReference>
<dbReference type="EMBL" id="SRXT01000010">
    <property type="protein sequence ID" value="TGX48758.1"/>
    <property type="molecule type" value="Genomic_DNA"/>
</dbReference>
<feature type="domain" description="Amidohydrolase 3" evidence="1">
    <location>
        <begin position="63"/>
        <end position="488"/>
    </location>
</feature>
<gene>
    <name evidence="2" type="ORF">E5A73_20790</name>
</gene>